<reference evidence="1 2" key="1">
    <citation type="journal article" date="2016" name="Sci. Rep.">
        <title>The genome sequence of the outbreeding globe artichoke constructed de novo incorporating a phase-aware low-pass sequencing strategy of F1 progeny.</title>
        <authorList>
            <person name="Scaglione D."/>
            <person name="Reyes-Chin-Wo S."/>
            <person name="Acquadro A."/>
            <person name="Froenicke L."/>
            <person name="Portis E."/>
            <person name="Beitel C."/>
            <person name="Tirone M."/>
            <person name="Mauro R."/>
            <person name="Lo Monaco A."/>
            <person name="Mauromicale G."/>
            <person name="Faccioli P."/>
            <person name="Cattivelli L."/>
            <person name="Rieseberg L."/>
            <person name="Michelmore R."/>
            <person name="Lanteri S."/>
        </authorList>
    </citation>
    <scope>NUCLEOTIDE SEQUENCE [LARGE SCALE GENOMIC DNA]</scope>
    <source>
        <strain evidence="1">2C</strain>
    </source>
</reference>
<sequence>MEIDIAEVGKLNCEREDGKTGGRKIRAVLQEGGVKGCHTLERDVNIAWKLHLENLEDNHILRRDLKYNRRSQSVQLRKLDHSVAQAMRVASSPQEWRERGKKLYSENNFVMATMCFERAGDRMWEKLAKALGLRTFAEQMRGMNFEAASSYLREPTTMFESIEKFEPAAS</sequence>
<comment type="caution">
    <text evidence="1">The sequence shown here is derived from an EMBL/GenBank/DDBJ whole genome shotgun (WGS) entry which is preliminary data.</text>
</comment>
<gene>
    <name evidence="1" type="ORF">Ccrd_025012</name>
</gene>
<dbReference type="EMBL" id="LEKV01005929">
    <property type="protein sequence ID" value="KVH87700.1"/>
    <property type="molecule type" value="Genomic_DNA"/>
</dbReference>
<dbReference type="InterPro" id="IPR039904">
    <property type="entry name" value="TRANK1"/>
</dbReference>
<dbReference type="AlphaFoldDB" id="A0A124SAJ5"/>
<dbReference type="Proteomes" id="UP000243975">
    <property type="component" value="Unassembled WGS sequence"/>
</dbReference>
<name>A0A124SAJ5_CYNCS</name>
<organism evidence="1 2">
    <name type="scientific">Cynara cardunculus var. scolymus</name>
    <name type="common">Globe artichoke</name>
    <name type="synonym">Cynara scolymus</name>
    <dbReference type="NCBI Taxonomy" id="59895"/>
    <lineage>
        <taxon>Eukaryota</taxon>
        <taxon>Viridiplantae</taxon>
        <taxon>Streptophyta</taxon>
        <taxon>Embryophyta</taxon>
        <taxon>Tracheophyta</taxon>
        <taxon>Spermatophyta</taxon>
        <taxon>Magnoliopsida</taxon>
        <taxon>eudicotyledons</taxon>
        <taxon>Gunneridae</taxon>
        <taxon>Pentapetalae</taxon>
        <taxon>asterids</taxon>
        <taxon>campanulids</taxon>
        <taxon>Asterales</taxon>
        <taxon>Asteraceae</taxon>
        <taxon>Carduoideae</taxon>
        <taxon>Cardueae</taxon>
        <taxon>Carduinae</taxon>
        <taxon>Cynara</taxon>
    </lineage>
</organism>
<dbReference type="PANTHER" id="PTHR21529:SF4">
    <property type="entry name" value="TPR AND ANKYRIN REPEAT-CONTAINING PROTEIN 1"/>
    <property type="match status" value="1"/>
</dbReference>
<evidence type="ECO:0000313" key="2">
    <source>
        <dbReference type="Proteomes" id="UP000243975"/>
    </source>
</evidence>
<dbReference type="PANTHER" id="PTHR21529">
    <property type="entry name" value="MAMMARY TURMOR VIRUS RECEPTOR HOMOLOG 1, 2 MTVR1, 2"/>
    <property type="match status" value="1"/>
</dbReference>
<evidence type="ECO:0008006" key="3">
    <source>
        <dbReference type="Google" id="ProtNLM"/>
    </source>
</evidence>
<dbReference type="Gramene" id="KVH87700">
    <property type="protein sequence ID" value="KVH87700"/>
    <property type="gene ID" value="Ccrd_025012"/>
</dbReference>
<accession>A0A124SAJ5</accession>
<proteinExistence type="predicted"/>
<protein>
    <recommendedName>
        <fullName evidence="3">Tetratricopeptide-like helical</fullName>
    </recommendedName>
</protein>
<dbReference type="STRING" id="59895.A0A124SAJ5"/>
<evidence type="ECO:0000313" key="1">
    <source>
        <dbReference type="EMBL" id="KVH87700.1"/>
    </source>
</evidence>
<keyword evidence="2" id="KW-1185">Reference proteome</keyword>